<dbReference type="EMBL" id="PFLC01000037">
    <property type="protein sequence ID" value="PIY62478.1"/>
    <property type="molecule type" value="Genomic_DNA"/>
</dbReference>
<comment type="function">
    <text evidence="4">Peptide chain release factor 2 directs the termination of translation in response to the peptide chain termination codons UGA and UAA.</text>
</comment>
<keyword evidence="2 4" id="KW-0488">Methylation</keyword>
<protein>
    <recommendedName>
        <fullName evidence="4 5">Peptide chain release factor 2</fullName>
        <shortName evidence="4">RF-2</shortName>
    </recommendedName>
</protein>
<keyword evidence="3 4" id="KW-0648">Protein biosynthesis</keyword>
<dbReference type="FunFam" id="3.30.160.20:FF:000004">
    <property type="entry name" value="Peptide chain release factor 1"/>
    <property type="match status" value="1"/>
</dbReference>
<keyword evidence="4" id="KW-0963">Cytoplasm</keyword>
<dbReference type="SUPFAM" id="SSF75620">
    <property type="entry name" value="Release factor"/>
    <property type="match status" value="1"/>
</dbReference>
<dbReference type="SMART" id="SM00937">
    <property type="entry name" value="PCRF"/>
    <property type="match status" value="1"/>
</dbReference>
<dbReference type="HAMAP" id="MF_00094">
    <property type="entry name" value="Rel_fac_2"/>
    <property type="match status" value="1"/>
</dbReference>
<evidence type="ECO:0000256" key="3">
    <source>
        <dbReference type="ARBA" id="ARBA00022917"/>
    </source>
</evidence>
<evidence type="ECO:0000256" key="2">
    <source>
        <dbReference type="ARBA" id="ARBA00022481"/>
    </source>
</evidence>
<organism evidence="7 8">
    <name type="scientific">Candidatus Uhrbacteria bacterium CG_4_10_14_0_8_um_filter_58_22</name>
    <dbReference type="NCBI Taxonomy" id="1975029"/>
    <lineage>
        <taxon>Bacteria</taxon>
        <taxon>Candidatus Uhriibacteriota</taxon>
    </lineage>
</organism>
<sequence>MRNTSTLSAAFTRRSISRGGYFDLDRVATEIKSLEWETQQPDFWSDSSRAQDISRKLAELQDFYGHWFDLRREVSELDEFARLAAEEDDSGAEPEIGRSLLDLQARFDRLEFLTLMDGEFDLRDAIVAIHAGAGGTDAQDWAEMLLRMMMRYGERHGWEVKTLDLHRGGEAGIKSATISVSGRYAYGHLKAEAGVHRLVRLSPFNSDQLRQTSFVLVEVLPDLGEAQEVEIGPKDLRIDTFLAGGHGGQGVQTTYSAVRITHLPTGLVVSCQNERSQVQNRETAMRILKARLHARMLAEHEDEKKKLRGEFTSAEWGNQIRSYVLHPYQLVKDHRTKHETADTTAVLDGDLDPFVEAYLRHSKGKSVASDDGPED</sequence>
<dbReference type="AlphaFoldDB" id="A0A2M7Q9U0"/>
<dbReference type="Gene3D" id="3.30.70.1660">
    <property type="match status" value="1"/>
</dbReference>
<dbReference type="Gene3D" id="1.20.58.410">
    <property type="entry name" value="Release factor"/>
    <property type="match status" value="1"/>
</dbReference>
<name>A0A2M7Q9U0_9BACT</name>
<comment type="subcellular location">
    <subcellularLocation>
        <location evidence="4">Cytoplasm</location>
    </subcellularLocation>
</comment>
<evidence type="ECO:0000313" key="8">
    <source>
        <dbReference type="Proteomes" id="UP000230973"/>
    </source>
</evidence>
<accession>A0A2M7Q9U0</accession>
<comment type="similarity">
    <text evidence="1 4">Belongs to the prokaryotic/mitochondrial release factor family.</text>
</comment>
<feature type="domain" description="Peptide chain release factor" evidence="6">
    <location>
        <begin position="82"/>
        <end position="192"/>
    </location>
</feature>
<dbReference type="InterPro" id="IPR045853">
    <property type="entry name" value="Pep_chain_release_fac_I_sf"/>
</dbReference>
<dbReference type="GO" id="GO:0005737">
    <property type="term" value="C:cytoplasm"/>
    <property type="evidence" value="ECO:0007669"/>
    <property type="project" value="UniProtKB-SubCell"/>
</dbReference>
<feature type="modified residue" description="N5-methylglutamine" evidence="4">
    <location>
        <position position="249"/>
    </location>
</feature>
<evidence type="ECO:0000256" key="4">
    <source>
        <dbReference type="HAMAP-Rule" id="MF_00094"/>
    </source>
</evidence>
<comment type="PTM">
    <text evidence="4">Methylated by PrmC. Methylation increases the termination efficiency of RF2.</text>
</comment>
<reference evidence="8" key="1">
    <citation type="submission" date="2017-09" db="EMBL/GenBank/DDBJ databases">
        <title>Depth-based differentiation of microbial function through sediment-hosted aquifers and enrichment of novel symbionts in the deep terrestrial subsurface.</title>
        <authorList>
            <person name="Probst A.J."/>
            <person name="Ladd B."/>
            <person name="Jarett J.K."/>
            <person name="Geller-Mcgrath D.E."/>
            <person name="Sieber C.M.K."/>
            <person name="Emerson J.B."/>
            <person name="Anantharaman K."/>
            <person name="Thomas B.C."/>
            <person name="Malmstrom R."/>
            <person name="Stieglmeier M."/>
            <person name="Klingl A."/>
            <person name="Woyke T."/>
            <person name="Ryan C.M."/>
            <person name="Banfield J.F."/>
        </authorList>
    </citation>
    <scope>NUCLEOTIDE SEQUENCE [LARGE SCALE GENOMIC DNA]</scope>
</reference>
<evidence type="ECO:0000313" key="7">
    <source>
        <dbReference type="EMBL" id="PIY62478.1"/>
    </source>
</evidence>
<evidence type="ECO:0000259" key="6">
    <source>
        <dbReference type="SMART" id="SM00937"/>
    </source>
</evidence>
<dbReference type="NCBIfam" id="TIGR00020">
    <property type="entry name" value="prfB"/>
    <property type="match status" value="1"/>
</dbReference>
<dbReference type="Pfam" id="PF00472">
    <property type="entry name" value="RF-1"/>
    <property type="match status" value="1"/>
</dbReference>
<dbReference type="GO" id="GO:0016149">
    <property type="term" value="F:translation release factor activity, codon specific"/>
    <property type="evidence" value="ECO:0007669"/>
    <property type="project" value="UniProtKB-UniRule"/>
</dbReference>
<dbReference type="Proteomes" id="UP000230973">
    <property type="component" value="Unassembled WGS sequence"/>
</dbReference>
<gene>
    <name evidence="4" type="primary">prfB</name>
    <name evidence="7" type="ORF">COY93_02950</name>
</gene>
<evidence type="ECO:0000256" key="1">
    <source>
        <dbReference type="ARBA" id="ARBA00010835"/>
    </source>
</evidence>
<dbReference type="InterPro" id="IPR000352">
    <property type="entry name" value="Pep_chain_release_fac_I"/>
</dbReference>
<comment type="caution">
    <text evidence="7">The sequence shown here is derived from an EMBL/GenBank/DDBJ whole genome shotgun (WGS) entry which is preliminary data.</text>
</comment>
<dbReference type="Pfam" id="PF03462">
    <property type="entry name" value="PCRF"/>
    <property type="match status" value="1"/>
</dbReference>
<dbReference type="InterPro" id="IPR005139">
    <property type="entry name" value="PCRF"/>
</dbReference>
<dbReference type="PANTHER" id="PTHR43116:SF3">
    <property type="entry name" value="CLASS I PEPTIDE CHAIN RELEASE FACTOR"/>
    <property type="match status" value="1"/>
</dbReference>
<evidence type="ECO:0000256" key="5">
    <source>
        <dbReference type="NCBIfam" id="TIGR00020"/>
    </source>
</evidence>
<dbReference type="InterPro" id="IPR004374">
    <property type="entry name" value="PrfB"/>
</dbReference>
<dbReference type="PANTHER" id="PTHR43116">
    <property type="entry name" value="PEPTIDE CHAIN RELEASE FACTOR 2"/>
    <property type="match status" value="1"/>
</dbReference>
<proteinExistence type="inferred from homology"/>
<dbReference type="Gene3D" id="3.30.160.20">
    <property type="match status" value="1"/>
</dbReference>